<sequence>MLQVDPTSSVPPFEQLREQITAQVESGELRAGDRLPTVRRLAEDLGLAANTVARAYRELEGDGLLEGRGRSGTFVADDDSGRAARVAARTYATTVRSLGLSQDEAVDLVRRALSA</sequence>
<reference evidence="6" key="1">
    <citation type="journal article" date="2019" name="Int. J. Syst. Evol. Microbiol.">
        <title>The Global Catalogue of Microorganisms (GCM) 10K type strain sequencing project: providing services to taxonomists for standard genome sequencing and annotation.</title>
        <authorList>
            <consortium name="The Broad Institute Genomics Platform"/>
            <consortium name="The Broad Institute Genome Sequencing Center for Infectious Disease"/>
            <person name="Wu L."/>
            <person name="Ma J."/>
        </authorList>
    </citation>
    <scope>NUCLEOTIDE SEQUENCE [LARGE SCALE GENOMIC DNA]</scope>
    <source>
        <strain evidence="6">JCM 17459</strain>
    </source>
</reference>
<accession>A0ABP8ENS4</accession>
<feature type="domain" description="HTH gntR-type" evidence="4">
    <location>
        <begin position="10"/>
        <end position="78"/>
    </location>
</feature>
<evidence type="ECO:0000256" key="3">
    <source>
        <dbReference type="ARBA" id="ARBA00023163"/>
    </source>
</evidence>
<evidence type="ECO:0000313" key="5">
    <source>
        <dbReference type="EMBL" id="GAA4285646.1"/>
    </source>
</evidence>
<evidence type="ECO:0000256" key="1">
    <source>
        <dbReference type="ARBA" id="ARBA00023015"/>
    </source>
</evidence>
<evidence type="ECO:0000256" key="2">
    <source>
        <dbReference type="ARBA" id="ARBA00023125"/>
    </source>
</evidence>
<dbReference type="EMBL" id="BAABBA010000001">
    <property type="protein sequence ID" value="GAA4285646.1"/>
    <property type="molecule type" value="Genomic_DNA"/>
</dbReference>
<dbReference type="PROSITE" id="PS50949">
    <property type="entry name" value="HTH_GNTR"/>
    <property type="match status" value="1"/>
</dbReference>
<dbReference type="Gene3D" id="1.10.10.10">
    <property type="entry name" value="Winged helix-like DNA-binding domain superfamily/Winged helix DNA-binding domain"/>
    <property type="match status" value="1"/>
</dbReference>
<name>A0ABP8ENS4_9MICO</name>
<dbReference type="Proteomes" id="UP001499841">
    <property type="component" value="Unassembled WGS sequence"/>
</dbReference>
<protein>
    <submittedName>
        <fullName evidence="5">GntR family transcriptional regulator</fullName>
    </submittedName>
</protein>
<keyword evidence="3" id="KW-0804">Transcription</keyword>
<dbReference type="Pfam" id="PF00392">
    <property type="entry name" value="GntR"/>
    <property type="match status" value="1"/>
</dbReference>
<dbReference type="CDD" id="cd07377">
    <property type="entry name" value="WHTH_GntR"/>
    <property type="match status" value="1"/>
</dbReference>
<dbReference type="InterPro" id="IPR036390">
    <property type="entry name" value="WH_DNA-bd_sf"/>
</dbReference>
<dbReference type="RefSeq" id="WP_345036218.1">
    <property type="nucleotide sequence ID" value="NZ_BAABBA010000001.1"/>
</dbReference>
<dbReference type="InterPro" id="IPR036388">
    <property type="entry name" value="WH-like_DNA-bd_sf"/>
</dbReference>
<dbReference type="SUPFAM" id="SSF46785">
    <property type="entry name" value="Winged helix' DNA-binding domain"/>
    <property type="match status" value="1"/>
</dbReference>
<evidence type="ECO:0000259" key="4">
    <source>
        <dbReference type="PROSITE" id="PS50949"/>
    </source>
</evidence>
<comment type="caution">
    <text evidence="5">The sequence shown here is derived from an EMBL/GenBank/DDBJ whole genome shotgun (WGS) entry which is preliminary data.</text>
</comment>
<keyword evidence="6" id="KW-1185">Reference proteome</keyword>
<proteinExistence type="predicted"/>
<dbReference type="PANTHER" id="PTHR38445">
    <property type="entry name" value="HTH-TYPE TRANSCRIPTIONAL REPRESSOR YTRA"/>
    <property type="match status" value="1"/>
</dbReference>
<dbReference type="InterPro" id="IPR000524">
    <property type="entry name" value="Tscrpt_reg_HTH_GntR"/>
</dbReference>
<dbReference type="PANTHER" id="PTHR38445:SF9">
    <property type="entry name" value="HTH-TYPE TRANSCRIPTIONAL REPRESSOR YTRA"/>
    <property type="match status" value="1"/>
</dbReference>
<keyword evidence="1" id="KW-0805">Transcription regulation</keyword>
<organism evidence="5 6">
    <name type="scientific">Georgenia daeguensis</name>
    <dbReference type="NCBI Taxonomy" id="908355"/>
    <lineage>
        <taxon>Bacteria</taxon>
        <taxon>Bacillati</taxon>
        <taxon>Actinomycetota</taxon>
        <taxon>Actinomycetes</taxon>
        <taxon>Micrococcales</taxon>
        <taxon>Bogoriellaceae</taxon>
        <taxon>Georgenia</taxon>
    </lineage>
</organism>
<gene>
    <name evidence="5" type="ORF">GCM10022262_00050</name>
</gene>
<evidence type="ECO:0000313" key="6">
    <source>
        <dbReference type="Proteomes" id="UP001499841"/>
    </source>
</evidence>
<keyword evidence="2" id="KW-0238">DNA-binding</keyword>
<dbReference type="SMART" id="SM00345">
    <property type="entry name" value="HTH_GNTR"/>
    <property type="match status" value="1"/>
</dbReference>